<gene>
    <name evidence="8" type="primary">ydiU</name>
    <name evidence="8" type="synonym">selO</name>
    <name evidence="9" type="ORF">RM532_06560</name>
</gene>
<name>A0ABU3BZ88_9GAMM</name>
<organism evidence="9 10">
    <name type="scientific">Spectribacter hydrogenoxidans</name>
    <dbReference type="NCBI Taxonomy" id="3075608"/>
    <lineage>
        <taxon>Bacteria</taxon>
        <taxon>Pseudomonadati</taxon>
        <taxon>Pseudomonadota</taxon>
        <taxon>Gammaproteobacteria</taxon>
        <taxon>Salinisphaerales</taxon>
        <taxon>Salinisphaeraceae</taxon>
        <taxon>Spectribacter</taxon>
    </lineage>
</organism>
<evidence type="ECO:0000313" key="9">
    <source>
        <dbReference type="EMBL" id="MDT0634614.1"/>
    </source>
</evidence>
<keyword evidence="10" id="KW-1185">Reference proteome</keyword>
<evidence type="ECO:0000256" key="5">
    <source>
        <dbReference type="ARBA" id="ARBA00022741"/>
    </source>
</evidence>
<evidence type="ECO:0000256" key="4">
    <source>
        <dbReference type="ARBA" id="ARBA00022723"/>
    </source>
</evidence>
<dbReference type="HAMAP" id="MF_00692">
    <property type="entry name" value="SelO"/>
    <property type="match status" value="1"/>
</dbReference>
<dbReference type="NCBIfam" id="NF000658">
    <property type="entry name" value="PRK00029.1"/>
    <property type="match status" value="1"/>
</dbReference>
<evidence type="ECO:0000256" key="2">
    <source>
        <dbReference type="ARBA" id="ARBA00022679"/>
    </source>
</evidence>
<dbReference type="RefSeq" id="WP_311652408.1">
    <property type="nucleotide sequence ID" value="NZ_JAVRIB010000005.1"/>
</dbReference>
<dbReference type="EC" id="2.7.7.-" evidence="8"/>
<dbReference type="EC" id="2.7.7.108" evidence="8"/>
<feature type="binding site" evidence="8">
    <location>
        <position position="131"/>
    </location>
    <ligand>
        <name>ATP</name>
        <dbReference type="ChEBI" id="CHEBI:30616"/>
    </ligand>
</feature>
<comment type="cofactor">
    <cofactor evidence="8">
        <name>Mg(2+)</name>
        <dbReference type="ChEBI" id="CHEBI:18420"/>
    </cofactor>
    <cofactor evidence="8">
        <name>Mn(2+)</name>
        <dbReference type="ChEBI" id="CHEBI:29035"/>
    </cofactor>
</comment>
<dbReference type="PANTHER" id="PTHR32057:SF14">
    <property type="entry name" value="PROTEIN ADENYLYLTRANSFERASE SELO, MITOCHONDRIAL"/>
    <property type="match status" value="1"/>
</dbReference>
<dbReference type="Proteomes" id="UP001251857">
    <property type="component" value="Unassembled WGS sequence"/>
</dbReference>
<feature type="binding site" evidence="8">
    <location>
        <position position="181"/>
    </location>
    <ligand>
        <name>ATP</name>
        <dbReference type="ChEBI" id="CHEBI:30616"/>
    </ligand>
</feature>
<keyword evidence="4 8" id="KW-0479">Metal-binding</keyword>
<comment type="catalytic activity">
    <reaction evidence="8">
        <text>L-tyrosyl-[protein] + ATP = O-(5'-adenylyl)-L-tyrosyl-[protein] + diphosphate</text>
        <dbReference type="Rhea" id="RHEA:54288"/>
        <dbReference type="Rhea" id="RHEA-COMP:10136"/>
        <dbReference type="Rhea" id="RHEA-COMP:13846"/>
        <dbReference type="ChEBI" id="CHEBI:30616"/>
        <dbReference type="ChEBI" id="CHEBI:33019"/>
        <dbReference type="ChEBI" id="CHEBI:46858"/>
        <dbReference type="ChEBI" id="CHEBI:83624"/>
        <dbReference type="EC" id="2.7.7.108"/>
    </reaction>
</comment>
<proteinExistence type="inferred from homology"/>
<comment type="catalytic activity">
    <reaction evidence="8">
        <text>L-tyrosyl-[protein] + UTP = O-(5'-uridylyl)-L-tyrosyl-[protein] + diphosphate</text>
        <dbReference type="Rhea" id="RHEA:83887"/>
        <dbReference type="Rhea" id="RHEA-COMP:10136"/>
        <dbReference type="Rhea" id="RHEA-COMP:20238"/>
        <dbReference type="ChEBI" id="CHEBI:33019"/>
        <dbReference type="ChEBI" id="CHEBI:46398"/>
        <dbReference type="ChEBI" id="CHEBI:46858"/>
        <dbReference type="ChEBI" id="CHEBI:90602"/>
    </reaction>
</comment>
<protein>
    <recommendedName>
        <fullName evidence="8">Protein nucleotidyltransferase YdiU</fullName>
        <ecNumber evidence="8">2.7.7.-</ecNumber>
    </recommendedName>
    <alternativeName>
        <fullName evidence="8">Protein adenylyltransferase YdiU</fullName>
        <ecNumber evidence="8">2.7.7.108</ecNumber>
    </alternativeName>
    <alternativeName>
        <fullName evidence="8">Protein uridylyltransferase YdiU</fullName>
        <ecNumber evidence="8">2.7.7.-</ecNumber>
    </alternativeName>
</protein>
<feature type="binding site" evidence="8">
    <location>
        <position position="95"/>
    </location>
    <ligand>
        <name>ATP</name>
        <dbReference type="ChEBI" id="CHEBI:30616"/>
    </ligand>
</feature>
<comment type="caution">
    <text evidence="9">The sequence shown here is derived from an EMBL/GenBank/DDBJ whole genome shotgun (WGS) entry which is preliminary data.</text>
</comment>
<comment type="catalytic activity">
    <reaction evidence="8">
        <text>L-seryl-[protein] + UTP = O-(5'-uridylyl)-L-seryl-[protein] + diphosphate</text>
        <dbReference type="Rhea" id="RHEA:64604"/>
        <dbReference type="Rhea" id="RHEA-COMP:9863"/>
        <dbReference type="Rhea" id="RHEA-COMP:16635"/>
        <dbReference type="ChEBI" id="CHEBI:29999"/>
        <dbReference type="ChEBI" id="CHEBI:33019"/>
        <dbReference type="ChEBI" id="CHEBI:46398"/>
        <dbReference type="ChEBI" id="CHEBI:156051"/>
    </reaction>
</comment>
<feature type="binding site" evidence="8">
    <location>
        <position position="188"/>
    </location>
    <ligand>
        <name>ATP</name>
        <dbReference type="ChEBI" id="CHEBI:30616"/>
    </ligand>
</feature>
<reference evidence="9 10" key="1">
    <citation type="submission" date="2023-09" db="EMBL/GenBank/DDBJ databases">
        <authorList>
            <person name="Rey-Velasco X."/>
        </authorList>
    </citation>
    <scope>NUCLEOTIDE SEQUENCE [LARGE SCALE GENOMIC DNA]</scope>
    <source>
        <strain evidence="9 10">W335</strain>
    </source>
</reference>
<accession>A0ABU3BZ88</accession>
<keyword evidence="7 8" id="KW-0460">Magnesium</keyword>
<keyword evidence="2 8" id="KW-0808">Transferase</keyword>
<keyword evidence="8" id="KW-0464">Manganese</keyword>
<keyword evidence="5 8" id="KW-0547">Nucleotide-binding</keyword>
<dbReference type="InterPro" id="IPR003846">
    <property type="entry name" value="SelO"/>
</dbReference>
<feature type="binding site" evidence="8">
    <location>
        <position position="258"/>
    </location>
    <ligand>
        <name>Mg(2+)</name>
        <dbReference type="ChEBI" id="CHEBI:18420"/>
    </ligand>
</feature>
<evidence type="ECO:0000313" key="10">
    <source>
        <dbReference type="Proteomes" id="UP001251857"/>
    </source>
</evidence>
<comment type="catalytic activity">
    <reaction evidence="8">
        <text>L-seryl-[protein] + ATP = 3-O-(5'-adenylyl)-L-seryl-[protein] + diphosphate</text>
        <dbReference type="Rhea" id="RHEA:58120"/>
        <dbReference type="Rhea" id="RHEA-COMP:9863"/>
        <dbReference type="Rhea" id="RHEA-COMP:15073"/>
        <dbReference type="ChEBI" id="CHEBI:29999"/>
        <dbReference type="ChEBI" id="CHEBI:30616"/>
        <dbReference type="ChEBI" id="CHEBI:33019"/>
        <dbReference type="ChEBI" id="CHEBI:142516"/>
        <dbReference type="EC" id="2.7.7.108"/>
    </reaction>
</comment>
<feature type="binding site" evidence="8">
    <location>
        <position position="267"/>
    </location>
    <ligand>
        <name>Mg(2+)</name>
        <dbReference type="ChEBI" id="CHEBI:18420"/>
    </ligand>
</feature>
<dbReference type="EMBL" id="JAVRIB010000005">
    <property type="protein sequence ID" value="MDT0634614.1"/>
    <property type="molecule type" value="Genomic_DNA"/>
</dbReference>
<feature type="active site" description="Proton acceptor" evidence="8">
    <location>
        <position position="257"/>
    </location>
</feature>
<comment type="catalytic activity">
    <reaction evidence="8">
        <text>L-histidyl-[protein] + UTP = N(tele)-(5'-uridylyl)-L-histidyl-[protein] + diphosphate</text>
        <dbReference type="Rhea" id="RHEA:83891"/>
        <dbReference type="Rhea" id="RHEA-COMP:9745"/>
        <dbReference type="Rhea" id="RHEA-COMP:20239"/>
        <dbReference type="ChEBI" id="CHEBI:29979"/>
        <dbReference type="ChEBI" id="CHEBI:33019"/>
        <dbReference type="ChEBI" id="CHEBI:46398"/>
        <dbReference type="ChEBI" id="CHEBI:233474"/>
    </reaction>
</comment>
<feature type="binding site" evidence="8">
    <location>
        <position position="130"/>
    </location>
    <ligand>
        <name>ATP</name>
        <dbReference type="ChEBI" id="CHEBI:30616"/>
    </ligand>
</feature>
<evidence type="ECO:0000256" key="7">
    <source>
        <dbReference type="ARBA" id="ARBA00022842"/>
    </source>
</evidence>
<comment type="function">
    <text evidence="8">Nucleotidyltransferase involved in the post-translational modification of proteins. It can catalyze the addition of adenosine monophosphate (AMP) or uridine monophosphate (UMP) to a protein, resulting in modifications known as AMPylation and UMPylation.</text>
</comment>
<comment type="catalytic activity">
    <reaction evidence="8">
        <text>L-threonyl-[protein] + ATP = 3-O-(5'-adenylyl)-L-threonyl-[protein] + diphosphate</text>
        <dbReference type="Rhea" id="RHEA:54292"/>
        <dbReference type="Rhea" id="RHEA-COMP:11060"/>
        <dbReference type="Rhea" id="RHEA-COMP:13847"/>
        <dbReference type="ChEBI" id="CHEBI:30013"/>
        <dbReference type="ChEBI" id="CHEBI:30616"/>
        <dbReference type="ChEBI" id="CHEBI:33019"/>
        <dbReference type="ChEBI" id="CHEBI:138113"/>
        <dbReference type="EC" id="2.7.7.108"/>
    </reaction>
</comment>
<dbReference type="Pfam" id="PF02696">
    <property type="entry name" value="SelO"/>
    <property type="match status" value="1"/>
</dbReference>
<sequence length="497" mass="54216">MSVADTTTVEPLTFEDRYGALPEALYARVAPTPVAQPRLIRLNRALATELGLDPDTLAAPAGVEILAGNHVPASANPLAMAYAGHQFGNWVPLLGDGRAVLLGDIADRRGHRRDIQLKGAGRTLFSRMGDGRAALGPVIREYVVSEGMAGLGIPTTRALAMVETGESVRRQRPEPGAVLTRVAASHVRVGTFQYCLGRGDHDSIRALADHVIAHHYPELKDAERPYLGLLEAVTHRTADLVAQWLLVGFIHGVMNTDNVSIAGETLDYGPCAFMDHYHPGTVFSSIDAQGRYAYDQQAHIGQWNLARLAECLLPLLGDDQEQAVADATEVLDGYVARFEAAHHDGLAAKIGLNERRDGDLDLANDLLRRMDDNDADFTLTFRRLADAVDGSGEAGVRALFRDPAAFDSWATQWRERLAADDLSDDTRRTAMRTVNPAYIPRNHRIQQVIDAAEAGDLQPLDELLTVVARPFEDHPELARYAAPPAPEEVVRRTFCGT</sequence>
<dbReference type="PANTHER" id="PTHR32057">
    <property type="entry name" value="PROTEIN ADENYLYLTRANSFERASE SELO, MITOCHONDRIAL"/>
    <property type="match status" value="1"/>
</dbReference>
<evidence type="ECO:0000256" key="1">
    <source>
        <dbReference type="ARBA" id="ARBA00009747"/>
    </source>
</evidence>
<feature type="binding site" evidence="8">
    <location>
        <position position="267"/>
    </location>
    <ligand>
        <name>ATP</name>
        <dbReference type="ChEBI" id="CHEBI:30616"/>
    </ligand>
</feature>
<evidence type="ECO:0000256" key="6">
    <source>
        <dbReference type="ARBA" id="ARBA00022840"/>
    </source>
</evidence>
<comment type="similarity">
    <text evidence="1 8">Belongs to the SELO family.</text>
</comment>
<feature type="binding site" evidence="8">
    <location>
        <position position="97"/>
    </location>
    <ligand>
        <name>ATP</name>
        <dbReference type="ChEBI" id="CHEBI:30616"/>
    </ligand>
</feature>
<evidence type="ECO:0000256" key="8">
    <source>
        <dbReference type="HAMAP-Rule" id="MF_00692"/>
    </source>
</evidence>
<evidence type="ECO:0000256" key="3">
    <source>
        <dbReference type="ARBA" id="ARBA00022695"/>
    </source>
</evidence>
<keyword evidence="6 8" id="KW-0067">ATP-binding</keyword>
<keyword evidence="3 8" id="KW-0548">Nucleotidyltransferase</keyword>
<feature type="binding site" evidence="8">
    <location>
        <position position="98"/>
    </location>
    <ligand>
        <name>ATP</name>
        <dbReference type="ChEBI" id="CHEBI:30616"/>
    </ligand>
</feature>
<feature type="binding site" evidence="8">
    <location>
        <position position="118"/>
    </location>
    <ligand>
        <name>ATP</name>
        <dbReference type="ChEBI" id="CHEBI:30616"/>
    </ligand>
</feature>